<evidence type="ECO:0000259" key="6">
    <source>
        <dbReference type="PROSITE" id="PS50893"/>
    </source>
</evidence>
<dbReference type="InterPro" id="IPR003439">
    <property type="entry name" value="ABC_transporter-like_ATP-bd"/>
</dbReference>
<keyword evidence="3" id="KW-0547">Nucleotide-binding</keyword>
<dbReference type="NCBIfam" id="TIGR02769">
    <property type="entry name" value="nickel_nikE"/>
    <property type="match status" value="1"/>
</dbReference>
<proteinExistence type="predicted"/>
<keyword evidence="5" id="KW-0406">Ion transport</keyword>
<evidence type="ECO:0000313" key="8">
    <source>
        <dbReference type="Proteomes" id="UP001589609"/>
    </source>
</evidence>
<evidence type="ECO:0000256" key="5">
    <source>
        <dbReference type="ARBA" id="ARBA00023112"/>
    </source>
</evidence>
<dbReference type="InterPro" id="IPR017871">
    <property type="entry name" value="ABC_transporter-like_CS"/>
</dbReference>
<dbReference type="CDD" id="cd03257">
    <property type="entry name" value="ABC_NikE_OppD_transporters"/>
    <property type="match status" value="1"/>
</dbReference>
<dbReference type="PANTHER" id="PTHR43776:SF8">
    <property type="entry name" value="ABC TRANSPORTER, ATP-BINDING PROTEIN"/>
    <property type="match status" value="1"/>
</dbReference>
<dbReference type="Gene3D" id="3.40.50.300">
    <property type="entry name" value="P-loop containing nucleotide triphosphate hydrolases"/>
    <property type="match status" value="1"/>
</dbReference>
<dbReference type="SUPFAM" id="SSF52540">
    <property type="entry name" value="P-loop containing nucleoside triphosphate hydrolases"/>
    <property type="match status" value="1"/>
</dbReference>
<evidence type="ECO:0000256" key="1">
    <source>
        <dbReference type="ARBA" id="ARBA00022448"/>
    </source>
</evidence>
<keyword evidence="1" id="KW-0813">Transport</keyword>
<keyword evidence="8" id="KW-1185">Reference proteome</keyword>
<dbReference type="Pfam" id="PF00005">
    <property type="entry name" value="ABC_tran"/>
    <property type="match status" value="1"/>
</dbReference>
<evidence type="ECO:0000256" key="2">
    <source>
        <dbReference type="ARBA" id="ARBA00022596"/>
    </source>
</evidence>
<organism evidence="7 8">
    <name type="scientific">Ectobacillus funiculus</name>
    <dbReference type="NCBI Taxonomy" id="137993"/>
    <lineage>
        <taxon>Bacteria</taxon>
        <taxon>Bacillati</taxon>
        <taxon>Bacillota</taxon>
        <taxon>Bacilli</taxon>
        <taxon>Bacillales</taxon>
        <taxon>Bacillaceae</taxon>
        <taxon>Ectobacillus</taxon>
    </lineage>
</organism>
<reference evidence="7 8" key="1">
    <citation type="submission" date="2024-09" db="EMBL/GenBank/DDBJ databases">
        <authorList>
            <person name="Sun Q."/>
            <person name="Mori K."/>
        </authorList>
    </citation>
    <scope>NUCLEOTIDE SEQUENCE [LARGE SCALE GENOMIC DNA]</scope>
    <source>
        <strain evidence="7 8">JCM 11201</strain>
    </source>
</reference>
<keyword evidence="4 7" id="KW-0067">ATP-binding</keyword>
<dbReference type="InterPro" id="IPR003593">
    <property type="entry name" value="AAA+_ATPase"/>
</dbReference>
<evidence type="ECO:0000256" key="3">
    <source>
        <dbReference type="ARBA" id="ARBA00022741"/>
    </source>
</evidence>
<evidence type="ECO:0000313" key="7">
    <source>
        <dbReference type="EMBL" id="MFB9761055.1"/>
    </source>
</evidence>
<keyword evidence="5" id="KW-0921">Nickel transport</keyword>
<dbReference type="PROSITE" id="PS50893">
    <property type="entry name" value="ABC_TRANSPORTER_2"/>
    <property type="match status" value="1"/>
</dbReference>
<dbReference type="PROSITE" id="PS00211">
    <property type="entry name" value="ABC_TRANSPORTER_1"/>
    <property type="match status" value="1"/>
</dbReference>
<name>A0ABV5WKA1_9BACI</name>
<gene>
    <name evidence="7" type="primary">nikE</name>
    <name evidence="7" type="ORF">ACFFMS_22650</name>
</gene>
<dbReference type="EMBL" id="JBHMAF010000187">
    <property type="protein sequence ID" value="MFB9761055.1"/>
    <property type="molecule type" value="Genomic_DNA"/>
</dbReference>
<dbReference type="InterPro" id="IPR014137">
    <property type="entry name" value="Nickel_NikE"/>
</dbReference>
<evidence type="ECO:0000256" key="4">
    <source>
        <dbReference type="ARBA" id="ARBA00022840"/>
    </source>
</evidence>
<sequence>MSLLQVKDVTHTYGSYNLFSRTDQRKRVLSNVSISIGQGMCLGVLGTSGAGKSTLGKVILGLEKPQKGQILFQGHDFYNTDRITRKQLRRDLQVVFQDCYSSVNPRMTAEQIISEPLQNYERMSPGEQKRIVGDLLERVGLNHEDMRKYPHQFSGGQLQRINIARAISLKPKLIVLDEAVSSLDMVNQTNILNLLSELKSAFGLSYLFITHDIKAAYSISDALAVMEKGEIVEECKSKDKLFTSRHPAVQTLLSSILSEHPRYRSLSGGRHYAQPLA</sequence>
<comment type="caution">
    <text evidence="7">The sequence shown here is derived from an EMBL/GenBank/DDBJ whole genome shotgun (WGS) entry which is preliminary data.</text>
</comment>
<dbReference type="RefSeq" id="WP_379951301.1">
    <property type="nucleotide sequence ID" value="NZ_JBHMAF010000187.1"/>
</dbReference>
<dbReference type="GO" id="GO:0005524">
    <property type="term" value="F:ATP binding"/>
    <property type="evidence" value="ECO:0007669"/>
    <property type="project" value="UniProtKB-KW"/>
</dbReference>
<dbReference type="InterPro" id="IPR050319">
    <property type="entry name" value="ABC_transp_ATP-bind"/>
</dbReference>
<keyword evidence="2" id="KW-0533">Nickel</keyword>
<dbReference type="InterPro" id="IPR027417">
    <property type="entry name" value="P-loop_NTPase"/>
</dbReference>
<accession>A0ABV5WKA1</accession>
<dbReference type="PANTHER" id="PTHR43776">
    <property type="entry name" value="TRANSPORT ATP-BINDING PROTEIN"/>
    <property type="match status" value="1"/>
</dbReference>
<feature type="domain" description="ABC transporter" evidence="6">
    <location>
        <begin position="4"/>
        <end position="253"/>
    </location>
</feature>
<dbReference type="SMART" id="SM00382">
    <property type="entry name" value="AAA"/>
    <property type="match status" value="1"/>
</dbReference>
<protein>
    <submittedName>
        <fullName evidence="7">Nickel import ATP-binding protein NikE</fullName>
    </submittedName>
</protein>
<dbReference type="Proteomes" id="UP001589609">
    <property type="component" value="Unassembled WGS sequence"/>
</dbReference>